<evidence type="ECO:0000256" key="1">
    <source>
        <dbReference type="SAM" id="Phobius"/>
    </source>
</evidence>
<feature type="domain" description="Nuclease associated modular" evidence="2">
    <location>
        <begin position="107"/>
        <end position="127"/>
    </location>
</feature>
<evidence type="ECO:0000259" key="2">
    <source>
        <dbReference type="Pfam" id="PF07460"/>
    </source>
</evidence>
<keyword evidence="1" id="KW-1133">Transmembrane helix</keyword>
<gene>
    <name evidence="3" type="ORF">kps110_178</name>
</gene>
<dbReference type="InterPro" id="IPR003611">
    <property type="entry name" value="NUMOD3"/>
</dbReference>
<dbReference type="GO" id="GO:0003677">
    <property type="term" value="F:DNA binding"/>
    <property type="evidence" value="ECO:0007669"/>
    <property type="project" value="InterPro"/>
</dbReference>
<organism evidence="3 4">
    <name type="scientific">Klebsiella phage vB_KpnM_KpS110</name>
    <dbReference type="NCBI Taxonomy" id="2079262"/>
    <lineage>
        <taxon>Viruses</taxon>
        <taxon>Duplodnaviria</taxon>
        <taxon>Heunggongvirae</taxon>
        <taxon>Uroviricota</taxon>
        <taxon>Caudoviricetes</taxon>
        <taxon>Pantevenvirales</taxon>
        <taxon>Ackermannviridae</taxon>
        <taxon>Taipeivirus</taxon>
        <taxon>Taipeivirus KpS110</taxon>
    </lineage>
</organism>
<evidence type="ECO:0000313" key="3">
    <source>
        <dbReference type="EMBL" id="AUV59294.1"/>
    </source>
</evidence>
<dbReference type="Pfam" id="PF07460">
    <property type="entry name" value="NUMOD3"/>
    <property type="match status" value="1"/>
</dbReference>
<protein>
    <recommendedName>
        <fullName evidence="2">Nuclease associated modular domain-containing protein</fullName>
    </recommendedName>
</protein>
<reference evidence="3 4" key="1">
    <citation type="submission" date="2018-01" db="EMBL/GenBank/DDBJ databases">
        <title>Complete genome of Klebsiella pneumoniae bacteriophage vB_KpnM_KpS110.</title>
        <authorList>
            <person name="Verevkin V.V."/>
            <person name="Solovieva E.V."/>
            <person name="Krasilnikova V.M."/>
            <person name="Kislichkina A.A."/>
            <person name="Volozhantsev N.V."/>
        </authorList>
    </citation>
    <scope>NUCLEOTIDE SEQUENCE [LARGE SCALE GENOMIC DNA]</scope>
</reference>
<dbReference type="EMBL" id="MG770379">
    <property type="protein sequence ID" value="AUV59294.1"/>
    <property type="molecule type" value="Genomic_DNA"/>
</dbReference>
<sequence length="277" mass="32827">MDFYLELVSIGAKPHFVKKYLSLLSSFNDYRGDGEKHHILPVSLFPEYAKSSFNIVKLPYRVHYIVHLCLALALPGTSMVNAVMILRRADRKVNSHLFAKMRKKFSQRLSETNRGENNPMYGTKRSNVAKEMTSTSLLKFYEEKRKSDPDLKMFFSERNSKVKRGREHHCYGNRLTNQLTTEQERKRVESFTRASREKMPWEKPRWKPERDQWWCWAAHIHYYLITGKSRGEALKEVFGSNDAEIWSQVRPIMLRLDSGWDPLTCHKWLNRYGIEFQ</sequence>
<evidence type="ECO:0000313" key="4">
    <source>
        <dbReference type="Proteomes" id="UP000241603"/>
    </source>
</evidence>
<keyword evidence="1" id="KW-0812">Transmembrane</keyword>
<keyword evidence="4" id="KW-1185">Reference proteome</keyword>
<accession>A0A2K9VAS6</accession>
<keyword evidence="1" id="KW-0472">Membrane</keyword>
<proteinExistence type="predicted"/>
<feature type="transmembrane region" description="Helical" evidence="1">
    <location>
        <begin position="64"/>
        <end position="86"/>
    </location>
</feature>
<name>A0A2K9VAS6_9CAUD</name>
<dbReference type="Proteomes" id="UP000241603">
    <property type="component" value="Segment"/>
</dbReference>